<gene>
    <name evidence="1" type="ORF">DFR37_11934</name>
</gene>
<dbReference type="Proteomes" id="UP000253628">
    <property type="component" value="Unassembled WGS sequence"/>
</dbReference>
<proteinExistence type="predicted"/>
<accession>A0A366H1R8</accession>
<sequence length="67" mass="7615">MVIPTRATSKMRQPEPLSWEAVVLGAMIQIGDVRVVNKTYIALTREAKMKTLTVPRTMSQEYTHAIR</sequence>
<evidence type="ECO:0000313" key="1">
    <source>
        <dbReference type="EMBL" id="RBP35172.1"/>
    </source>
</evidence>
<reference evidence="1 2" key="1">
    <citation type="submission" date="2018-06" db="EMBL/GenBank/DDBJ databases">
        <title>Genomic Encyclopedia of Type Strains, Phase IV (KMG-IV): sequencing the most valuable type-strain genomes for metagenomic binning, comparative biology and taxonomic classification.</title>
        <authorList>
            <person name="Goeker M."/>
        </authorList>
    </citation>
    <scope>NUCLEOTIDE SEQUENCE [LARGE SCALE GENOMIC DNA]</scope>
    <source>
        <strain evidence="1 2">DSM 25520</strain>
    </source>
</reference>
<protein>
    <submittedName>
        <fullName evidence="1">Uncharacterized protein</fullName>
    </submittedName>
</protein>
<keyword evidence="2" id="KW-1185">Reference proteome</keyword>
<name>A0A366H1R8_9BURK</name>
<organism evidence="1 2">
    <name type="scientific">Eoetvoesiella caeni</name>
    <dbReference type="NCBI Taxonomy" id="645616"/>
    <lineage>
        <taxon>Bacteria</taxon>
        <taxon>Pseudomonadati</taxon>
        <taxon>Pseudomonadota</taxon>
        <taxon>Betaproteobacteria</taxon>
        <taxon>Burkholderiales</taxon>
        <taxon>Alcaligenaceae</taxon>
        <taxon>Eoetvoesiella</taxon>
    </lineage>
</organism>
<dbReference type="EMBL" id="QNRQ01000019">
    <property type="protein sequence ID" value="RBP35172.1"/>
    <property type="molecule type" value="Genomic_DNA"/>
</dbReference>
<dbReference type="AlphaFoldDB" id="A0A366H1R8"/>
<comment type="caution">
    <text evidence="1">The sequence shown here is derived from an EMBL/GenBank/DDBJ whole genome shotgun (WGS) entry which is preliminary data.</text>
</comment>
<evidence type="ECO:0000313" key="2">
    <source>
        <dbReference type="Proteomes" id="UP000253628"/>
    </source>
</evidence>